<dbReference type="InterPro" id="IPR021288">
    <property type="entry name" value="Surface_antigen"/>
</dbReference>
<feature type="chain" id="PRO_5004672306" evidence="1">
    <location>
        <begin position="22"/>
        <end position="254"/>
    </location>
</feature>
<organism evidence="2 3">
    <name type="scientific">Eimeria tenella</name>
    <name type="common">Coccidian parasite</name>
    <dbReference type="NCBI Taxonomy" id="5802"/>
    <lineage>
        <taxon>Eukaryota</taxon>
        <taxon>Sar</taxon>
        <taxon>Alveolata</taxon>
        <taxon>Apicomplexa</taxon>
        <taxon>Conoidasida</taxon>
        <taxon>Coccidia</taxon>
        <taxon>Eucoccidiorida</taxon>
        <taxon>Eimeriorina</taxon>
        <taxon>Eimeriidae</taxon>
        <taxon>Eimeria</taxon>
    </lineage>
</organism>
<proteinExistence type="predicted"/>
<accession>U6LAF7</accession>
<evidence type="ECO:0000313" key="2">
    <source>
        <dbReference type="EMBL" id="CDJ45524.1"/>
    </source>
</evidence>
<dbReference type="AlphaFoldDB" id="U6LAF7"/>
<dbReference type="EMBL" id="HG678334">
    <property type="protein sequence ID" value="CDJ45524.1"/>
    <property type="molecule type" value="Genomic_DNA"/>
</dbReference>
<dbReference type="GeneID" id="25249959"/>
<name>U6LAF7_EIMTE</name>
<gene>
    <name evidence="2" type="ORF">ETH_00003730</name>
</gene>
<dbReference type="RefSeq" id="XP_013236270.1">
    <property type="nucleotide sequence ID" value="XM_013380816.1"/>
</dbReference>
<keyword evidence="3" id="KW-1185">Reference proteome</keyword>
<evidence type="ECO:0000313" key="3">
    <source>
        <dbReference type="Proteomes" id="UP000030747"/>
    </source>
</evidence>
<dbReference type="Pfam" id="PF11054">
    <property type="entry name" value="Surface_antigen"/>
    <property type="match status" value="1"/>
</dbReference>
<dbReference type="VEuPathDB" id="ToxoDB:ETH2_0930000"/>
<sequence>MASFLKCICLASALLVLRAAAEVEQPPSGSTISYSVKLGSDGECLAEVNAAREAAKLSKLQQPGGSEGAKRLPGVEPVTPWEPLCKELIPPAQGTPANAKSGNEFNSGTYAYIALNSATPNCSAAVDHWKAAYKNFSGVPPAYKDNTTLYSKQDNISFVALYNPSKDATADCRVVTCTETTTPQSPNGQRATGTERLGYALLCMTTPDILKENESAPFTQDQWNAISRSITGSASVAVPSLVALAAASLSIAFL</sequence>
<dbReference type="Proteomes" id="UP000030747">
    <property type="component" value="Unassembled WGS sequence"/>
</dbReference>
<dbReference type="VEuPathDB" id="ToxoDB:ETH_00003730"/>
<keyword evidence="1" id="KW-0732">Signal</keyword>
<feature type="signal peptide" evidence="1">
    <location>
        <begin position="1"/>
        <end position="21"/>
    </location>
</feature>
<evidence type="ECO:0000256" key="1">
    <source>
        <dbReference type="SAM" id="SignalP"/>
    </source>
</evidence>
<protein>
    <submittedName>
        <fullName evidence="2">SAG family member</fullName>
    </submittedName>
</protein>
<reference evidence="2" key="1">
    <citation type="submission" date="2013-10" db="EMBL/GenBank/DDBJ databases">
        <title>Genomic analysis of the causative agents of coccidiosis in chickens.</title>
        <authorList>
            <person name="Reid A.J."/>
            <person name="Blake D."/>
            <person name="Billington K."/>
            <person name="Browne H."/>
            <person name="Dunn M."/>
            <person name="Hung S."/>
            <person name="Kawahara F."/>
            <person name="Miranda-Saavedra D."/>
            <person name="Mourier T."/>
            <person name="Nagra H."/>
            <person name="Otto T.D."/>
            <person name="Rawlings N."/>
            <person name="Sanchez A."/>
            <person name="Sanders M."/>
            <person name="Subramaniam C."/>
            <person name="Tay Y."/>
            <person name="Dear P."/>
            <person name="Doerig C."/>
            <person name="Gruber A."/>
            <person name="Parkinson J."/>
            <person name="Shirley M."/>
            <person name="Wan K.L."/>
            <person name="Berriman M."/>
            <person name="Tomley F."/>
            <person name="Pain A."/>
        </authorList>
    </citation>
    <scope>NUCLEOTIDE SEQUENCE [LARGE SCALE GENOMIC DNA]</scope>
    <source>
        <strain evidence="2">Houghton</strain>
    </source>
</reference>
<dbReference type="OrthoDB" id="347450at2759"/>
<dbReference type="OMA" id="CEALIPN"/>
<reference evidence="2" key="2">
    <citation type="submission" date="2013-10" db="EMBL/GenBank/DDBJ databases">
        <authorList>
            <person name="Aslett M."/>
        </authorList>
    </citation>
    <scope>NUCLEOTIDE SEQUENCE [LARGE SCALE GENOMIC DNA]</scope>
    <source>
        <strain evidence="2">Houghton</strain>
    </source>
</reference>